<dbReference type="InterPro" id="IPR007367">
    <property type="entry name" value="DUF433"/>
</dbReference>
<name>A0ABT3AVZ0_9CYAN</name>
<evidence type="ECO:0000313" key="1">
    <source>
        <dbReference type="EMBL" id="MCV3213276.1"/>
    </source>
</evidence>
<dbReference type="Proteomes" id="UP001526143">
    <property type="component" value="Unassembled WGS sequence"/>
</dbReference>
<dbReference type="InterPro" id="IPR036388">
    <property type="entry name" value="WH-like_DNA-bd_sf"/>
</dbReference>
<proteinExistence type="predicted"/>
<dbReference type="EMBL" id="JAOWRF010000106">
    <property type="protein sequence ID" value="MCV3213276.1"/>
    <property type="molecule type" value="Genomic_DNA"/>
</dbReference>
<protein>
    <submittedName>
        <fullName evidence="1">DUF433 domain-containing protein</fullName>
    </submittedName>
</protein>
<accession>A0ABT3AVZ0</accession>
<organism evidence="1 2">
    <name type="scientific">Plectonema radiosum NIES-515</name>
    <dbReference type="NCBI Taxonomy" id="2986073"/>
    <lineage>
        <taxon>Bacteria</taxon>
        <taxon>Bacillati</taxon>
        <taxon>Cyanobacteriota</taxon>
        <taxon>Cyanophyceae</taxon>
        <taxon>Oscillatoriophycideae</taxon>
        <taxon>Oscillatoriales</taxon>
        <taxon>Microcoleaceae</taxon>
        <taxon>Plectonema</taxon>
    </lineage>
</organism>
<dbReference type="PANTHER" id="PTHR34849:SF3">
    <property type="entry name" value="SSR2962 PROTEIN"/>
    <property type="match status" value="1"/>
</dbReference>
<dbReference type="InterPro" id="IPR009057">
    <property type="entry name" value="Homeodomain-like_sf"/>
</dbReference>
<dbReference type="Gene3D" id="1.10.10.10">
    <property type="entry name" value="Winged helix-like DNA-binding domain superfamily/Winged helix DNA-binding domain"/>
    <property type="match status" value="1"/>
</dbReference>
<sequence length="75" mass="8006">MEIAQYITVDIAIHHGTPVITGTRVPISIIIGSLAGGMSKEEVMQEYELTKTQVEAALSYATDLVKQTTVTTLGA</sequence>
<keyword evidence="2" id="KW-1185">Reference proteome</keyword>
<evidence type="ECO:0000313" key="2">
    <source>
        <dbReference type="Proteomes" id="UP001526143"/>
    </source>
</evidence>
<comment type="caution">
    <text evidence="1">The sequence shown here is derived from an EMBL/GenBank/DDBJ whole genome shotgun (WGS) entry which is preliminary data.</text>
</comment>
<dbReference type="PANTHER" id="PTHR34849">
    <property type="entry name" value="SSL5025 PROTEIN"/>
    <property type="match status" value="1"/>
</dbReference>
<reference evidence="1 2" key="1">
    <citation type="submission" date="2022-10" db="EMBL/GenBank/DDBJ databases">
        <title>Identification of biosynthetic pathway for the production of the potent trypsin inhibitor radiosumin.</title>
        <authorList>
            <person name="Fewer D.P."/>
            <person name="Delbaje E."/>
            <person name="Ouyang X."/>
            <person name="Agostino P.D."/>
            <person name="Wahlsten M."/>
            <person name="Jokela J."/>
            <person name="Permi P."/>
            <person name="Haapaniemi E."/>
            <person name="Koistinen H."/>
        </authorList>
    </citation>
    <scope>NUCLEOTIDE SEQUENCE [LARGE SCALE GENOMIC DNA]</scope>
    <source>
        <strain evidence="1 2">NIES-515</strain>
    </source>
</reference>
<gene>
    <name evidence="1" type="ORF">OGM63_07015</name>
</gene>
<dbReference type="SUPFAM" id="SSF46689">
    <property type="entry name" value="Homeodomain-like"/>
    <property type="match status" value="1"/>
</dbReference>
<dbReference type="RefSeq" id="WP_263744785.1">
    <property type="nucleotide sequence ID" value="NZ_JAOWRF010000106.1"/>
</dbReference>
<dbReference type="Pfam" id="PF04255">
    <property type="entry name" value="DUF433"/>
    <property type="match status" value="1"/>
</dbReference>